<keyword evidence="3 6" id="KW-0418">Kinase</keyword>
<dbReference type="STRING" id="97972.A0A2V1DN03"/>
<evidence type="ECO:0000313" key="7">
    <source>
        <dbReference type="Proteomes" id="UP000244855"/>
    </source>
</evidence>
<dbReference type="InterPro" id="IPR000719">
    <property type="entry name" value="Prot_kinase_dom"/>
</dbReference>
<dbReference type="GO" id="GO:0004674">
    <property type="term" value="F:protein serine/threonine kinase activity"/>
    <property type="evidence" value="ECO:0007669"/>
    <property type="project" value="TreeGrafter"/>
</dbReference>
<dbReference type="AlphaFoldDB" id="A0A2V1DN03"/>
<dbReference type="GO" id="GO:0005524">
    <property type="term" value="F:ATP binding"/>
    <property type="evidence" value="ECO:0007669"/>
    <property type="project" value="UniProtKB-KW"/>
</dbReference>
<evidence type="ECO:0000256" key="2">
    <source>
        <dbReference type="ARBA" id="ARBA00022741"/>
    </source>
</evidence>
<name>A0A2V1DN03_9PLEO</name>
<organism evidence="6 7">
    <name type="scientific">Periconia macrospinosa</name>
    <dbReference type="NCBI Taxonomy" id="97972"/>
    <lineage>
        <taxon>Eukaryota</taxon>
        <taxon>Fungi</taxon>
        <taxon>Dikarya</taxon>
        <taxon>Ascomycota</taxon>
        <taxon>Pezizomycotina</taxon>
        <taxon>Dothideomycetes</taxon>
        <taxon>Pleosporomycetidae</taxon>
        <taxon>Pleosporales</taxon>
        <taxon>Massarineae</taxon>
        <taxon>Periconiaceae</taxon>
        <taxon>Periconia</taxon>
    </lineage>
</organism>
<sequence length="428" mass="48963">MSAKLQDDPDFIHNFKEFLGSSKKIRVLGEGADGVVTLYRHVPTSRFVAVKSISSTVKPRWKQTAMYNLKQEIKILDFLGMHPHIIKAVGWDIDILALALEYADQGTLYYYKRRVNSYVKKFPEVTMWKILLDVSQGISFLHQELGESVQLLHGDIKPDNFLVVGPRDVPGVPLIPTFKFADFGRMRVFDPKKPIPYMGTPEYAPPQEERKRGVTPAVDIWSIGSTLSEMAFTIMPNETDEQYIARHAKDPDAAPAGVEVTKFNLKTNQKVRDKVRFLKEALVRPLNASIEEQIRMGIPKDNVVEPYSDELQQWYQLCCTYNPEDRIQAEQLQNFLVPTATANVDVWARKWDLQYSENRKSIILHNARARSDHEFKTVPPQKSILTTDLGVAQKQPQQPQQPFSFDEGMEHLSIKNNKDDQEKAYSNG</sequence>
<keyword evidence="7" id="KW-1185">Reference proteome</keyword>
<dbReference type="Gene3D" id="3.30.200.20">
    <property type="entry name" value="Phosphorylase Kinase, domain 1"/>
    <property type="match status" value="1"/>
</dbReference>
<dbReference type="SMART" id="SM00220">
    <property type="entry name" value="S_TKc"/>
    <property type="match status" value="1"/>
</dbReference>
<reference evidence="6 7" key="1">
    <citation type="journal article" date="2018" name="Sci. Rep.">
        <title>Comparative genomics provides insights into the lifestyle and reveals functional heterogeneity of dark septate endophytic fungi.</title>
        <authorList>
            <person name="Knapp D.G."/>
            <person name="Nemeth J.B."/>
            <person name="Barry K."/>
            <person name="Hainaut M."/>
            <person name="Henrissat B."/>
            <person name="Johnson J."/>
            <person name="Kuo A."/>
            <person name="Lim J.H.P."/>
            <person name="Lipzen A."/>
            <person name="Nolan M."/>
            <person name="Ohm R.A."/>
            <person name="Tamas L."/>
            <person name="Grigoriev I.V."/>
            <person name="Spatafora J.W."/>
            <person name="Nagy L.G."/>
            <person name="Kovacs G.M."/>
        </authorList>
    </citation>
    <scope>NUCLEOTIDE SEQUENCE [LARGE SCALE GENOMIC DNA]</scope>
    <source>
        <strain evidence="6 7">DSE2036</strain>
    </source>
</reference>
<keyword evidence="1" id="KW-0808">Transferase</keyword>
<dbReference type="Gene3D" id="1.10.510.10">
    <property type="entry name" value="Transferase(Phosphotransferase) domain 1"/>
    <property type="match status" value="1"/>
</dbReference>
<keyword evidence="4" id="KW-0067">ATP-binding</keyword>
<dbReference type="PROSITE" id="PS50011">
    <property type="entry name" value="PROTEIN_KINASE_DOM"/>
    <property type="match status" value="1"/>
</dbReference>
<dbReference type="EMBL" id="KZ805396">
    <property type="protein sequence ID" value="PVH99231.1"/>
    <property type="molecule type" value="Genomic_DNA"/>
</dbReference>
<evidence type="ECO:0000256" key="4">
    <source>
        <dbReference type="ARBA" id="ARBA00022840"/>
    </source>
</evidence>
<dbReference type="PROSITE" id="PS00108">
    <property type="entry name" value="PROTEIN_KINASE_ST"/>
    <property type="match status" value="1"/>
</dbReference>
<dbReference type="InterPro" id="IPR011009">
    <property type="entry name" value="Kinase-like_dom_sf"/>
</dbReference>
<protein>
    <submittedName>
        <fullName evidence="6">Kinase-like protein</fullName>
    </submittedName>
</protein>
<evidence type="ECO:0000256" key="3">
    <source>
        <dbReference type="ARBA" id="ARBA00022777"/>
    </source>
</evidence>
<accession>A0A2V1DN03</accession>
<dbReference type="OrthoDB" id="310217at2759"/>
<feature type="domain" description="Protein kinase" evidence="5">
    <location>
        <begin position="22"/>
        <end position="336"/>
    </location>
</feature>
<evidence type="ECO:0000259" key="5">
    <source>
        <dbReference type="PROSITE" id="PS50011"/>
    </source>
</evidence>
<dbReference type="Pfam" id="PF00069">
    <property type="entry name" value="Pkinase"/>
    <property type="match status" value="1"/>
</dbReference>
<proteinExistence type="predicted"/>
<dbReference type="SUPFAM" id="SSF56112">
    <property type="entry name" value="Protein kinase-like (PK-like)"/>
    <property type="match status" value="1"/>
</dbReference>
<dbReference type="PANTHER" id="PTHR43289">
    <property type="entry name" value="MITOGEN-ACTIVATED PROTEIN KINASE KINASE KINASE 20-RELATED"/>
    <property type="match status" value="1"/>
</dbReference>
<dbReference type="Proteomes" id="UP000244855">
    <property type="component" value="Unassembled WGS sequence"/>
</dbReference>
<evidence type="ECO:0000256" key="1">
    <source>
        <dbReference type="ARBA" id="ARBA00022679"/>
    </source>
</evidence>
<gene>
    <name evidence="6" type="ORF">DM02DRAFT_672809</name>
</gene>
<dbReference type="CDD" id="cd00180">
    <property type="entry name" value="PKc"/>
    <property type="match status" value="1"/>
</dbReference>
<keyword evidence="2" id="KW-0547">Nucleotide-binding</keyword>
<evidence type="ECO:0000313" key="6">
    <source>
        <dbReference type="EMBL" id="PVH99231.1"/>
    </source>
</evidence>
<dbReference type="InterPro" id="IPR008271">
    <property type="entry name" value="Ser/Thr_kinase_AS"/>
</dbReference>
<dbReference type="PANTHER" id="PTHR43289:SF33">
    <property type="entry name" value="SERINE_THREONINE KINASE 31"/>
    <property type="match status" value="1"/>
</dbReference>